<sequence>MKNVGIIYNNRIPEALDLSMAILHELDLPEGSWYSPAENLESLAPRAEGTDLVVTVGGDGTILRAVRFTGPANIPIVGINMGRLGPPSPGGGSTIEQGPYHALNDFVVARGAASRVVSIAGTIDGAQVSTFRADGLILSTATGSTGYNLAVGGPILDPESDALVLKTVAAHMGLTAALVLRSDAEVTLQLEGYQGAVLSVDGYEDYDLQPGDRVDLAQSPYKATFLRANPPSYFFGTLTRRLGFSIRGQ</sequence>
<dbReference type="Gene3D" id="3.40.50.10330">
    <property type="entry name" value="Probable inorganic polyphosphate/atp-NAD kinase, domain 1"/>
    <property type="match status" value="2"/>
</dbReference>
<dbReference type="SUPFAM" id="SSF111331">
    <property type="entry name" value="NAD kinase/diacylglycerol kinase-like"/>
    <property type="match status" value="1"/>
</dbReference>
<dbReference type="PANTHER" id="PTHR20275">
    <property type="entry name" value="NAD KINASE"/>
    <property type="match status" value="1"/>
</dbReference>
<protein>
    <recommendedName>
        <fullName evidence="2">NAD(+) kinase</fullName>
        <ecNumber evidence="2">2.7.1.23</ecNumber>
    </recommendedName>
</protein>
<dbReference type="GO" id="GO:0019674">
    <property type="term" value="P:NAD+ metabolic process"/>
    <property type="evidence" value="ECO:0007669"/>
    <property type="project" value="InterPro"/>
</dbReference>
<evidence type="ECO:0000256" key="2">
    <source>
        <dbReference type="ARBA" id="ARBA00012120"/>
    </source>
</evidence>
<dbReference type="GO" id="GO:0006741">
    <property type="term" value="P:NADP+ biosynthetic process"/>
    <property type="evidence" value="ECO:0007669"/>
    <property type="project" value="InterPro"/>
</dbReference>
<evidence type="ECO:0000256" key="1">
    <source>
        <dbReference type="ARBA" id="ARBA00010995"/>
    </source>
</evidence>
<dbReference type="PANTHER" id="PTHR20275:SF0">
    <property type="entry name" value="NAD KINASE"/>
    <property type="match status" value="1"/>
</dbReference>
<dbReference type="HAMAP" id="MF_00361">
    <property type="entry name" value="NAD_kinase"/>
    <property type="match status" value="1"/>
</dbReference>
<keyword evidence="5" id="KW-0521">NADP</keyword>
<dbReference type="EMBL" id="CASHTH010000158">
    <property type="protein sequence ID" value="CAI7992761.1"/>
    <property type="molecule type" value="Genomic_DNA"/>
</dbReference>
<comment type="similarity">
    <text evidence="1">Belongs to the NAD kinase family.</text>
</comment>
<dbReference type="InterPro" id="IPR002504">
    <property type="entry name" value="NADK"/>
</dbReference>
<organism evidence="7 8">
    <name type="scientific">Geodia barretti</name>
    <name type="common">Barrett's horny sponge</name>
    <dbReference type="NCBI Taxonomy" id="519541"/>
    <lineage>
        <taxon>Eukaryota</taxon>
        <taxon>Metazoa</taxon>
        <taxon>Porifera</taxon>
        <taxon>Demospongiae</taxon>
        <taxon>Heteroscleromorpha</taxon>
        <taxon>Tetractinellida</taxon>
        <taxon>Astrophorina</taxon>
        <taxon>Geodiidae</taxon>
        <taxon>Geodia</taxon>
    </lineage>
</organism>
<dbReference type="InterPro" id="IPR017438">
    <property type="entry name" value="ATP-NAD_kinase_N"/>
</dbReference>
<name>A0AA35VZW1_GEOBA</name>
<keyword evidence="4 7" id="KW-0418">Kinase</keyword>
<dbReference type="AlphaFoldDB" id="A0AA35VZW1"/>
<gene>
    <name evidence="7" type="ORF">GBAR_LOCUS1118</name>
</gene>
<dbReference type="EC" id="2.7.1.23" evidence="2"/>
<dbReference type="InterPro" id="IPR016064">
    <property type="entry name" value="NAD/diacylglycerol_kinase_sf"/>
</dbReference>
<evidence type="ECO:0000256" key="4">
    <source>
        <dbReference type="ARBA" id="ARBA00022777"/>
    </source>
</evidence>
<keyword evidence="8" id="KW-1185">Reference proteome</keyword>
<keyword evidence="6" id="KW-0520">NAD</keyword>
<dbReference type="Pfam" id="PF20143">
    <property type="entry name" value="NAD_kinase_C"/>
    <property type="match status" value="1"/>
</dbReference>
<dbReference type="InterPro" id="IPR017437">
    <property type="entry name" value="ATP-NAD_kinase_PpnK-typ_C"/>
</dbReference>
<dbReference type="Pfam" id="PF01513">
    <property type="entry name" value="NAD_kinase"/>
    <property type="match status" value="1"/>
</dbReference>
<evidence type="ECO:0000256" key="6">
    <source>
        <dbReference type="ARBA" id="ARBA00023027"/>
    </source>
</evidence>
<accession>A0AA35VZW1</accession>
<evidence type="ECO:0000256" key="5">
    <source>
        <dbReference type="ARBA" id="ARBA00022857"/>
    </source>
</evidence>
<dbReference type="Gene3D" id="2.60.200.30">
    <property type="entry name" value="Probable inorganic polyphosphate/atp-NAD kinase, domain 2"/>
    <property type="match status" value="1"/>
</dbReference>
<proteinExistence type="inferred from homology"/>
<keyword evidence="3" id="KW-0808">Transferase</keyword>
<dbReference type="GO" id="GO:0003951">
    <property type="term" value="F:NAD+ kinase activity"/>
    <property type="evidence" value="ECO:0007669"/>
    <property type="project" value="UniProtKB-EC"/>
</dbReference>
<comment type="caution">
    <text evidence="7">The sequence shown here is derived from an EMBL/GenBank/DDBJ whole genome shotgun (WGS) entry which is preliminary data.</text>
</comment>
<evidence type="ECO:0000313" key="7">
    <source>
        <dbReference type="EMBL" id="CAI7992761.1"/>
    </source>
</evidence>
<evidence type="ECO:0000313" key="8">
    <source>
        <dbReference type="Proteomes" id="UP001174909"/>
    </source>
</evidence>
<reference evidence="7" key="1">
    <citation type="submission" date="2023-03" db="EMBL/GenBank/DDBJ databases">
        <authorList>
            <person name="Steffen K."/>
            <person name="Cardenas P."/>
        </authorList>
    </citation>
    <scope>NUCLEOTIDE SEQUENCE</scope>
</reference>
<dbReference type="Proteomes" id="UP001174909">
    <property type="component" value="Unassembled WGS sequence"/>
</dbReference>
<evidence type="ECO:0000256" key="3">
    <source>
        <dbReference type="ARBA" id="ARBA00022679"/>
    </source>
</evidence>